<evidence type="ECO:0000256" key="3">
    <source>
        <dbReference type="PROSITE-ProRule" id="PRU00023"/>
    </source>
</evidence>
<dbReference type="Gene3D" id="1.25.40.20">
    <property type="entry name" value="Ankyrin repeat-containing domain"/>
    <property type="match status" value="1"/>
</dbReference>
<dbReference type="PRINTS" id="PR01415">
    <property type="entry name" value="ANKYRIN"/>
</dbReference>
<dbReference type="GO" id="GO:0004842">
    <property type="term" value="F:ubiquitin-protein transferase activity"/>
    <property type="evidence" value="ECO:0007669"/>
    <property type="project" value="TreeGrafter"/>
</dbReference>
<feature type="repeat" description="ANK" evidence="3">
    <location>
        <begin position="67"/>
        <end position="99"/>
    </location>
</feature>
<accession>A0A4Z2BK91</accession>
<feature type="repeat" description="ANK" evidence="3">
    <location>
        <begin position="34"/>
        <end position="66"/>
    </location>
</feature>
<keyword evidence="2 3" id="KW-0040">ANK repeat</keyword>
<dbReference type="Proteomes" id="UP000516260">
    <property type="component" value="Chromosome 22"/>
</dbReference>
<reference evidence="5 6" key="1">
    <citation type="submission" date="2019-04" db="EMBL/GenBank/DDBJ databases">
        <title>The sequence and de novo assembly of Takifugu bimaculatus genome using PacBio and Hi-C technologies.</title>
        <authorList>
            <person name="Xu P."/>
            <person name="Liu B."/>
            <person name="Zhou Z."/>
        </authorList>
    </citation>
    <scope>NUCLEOTIDE SEQUENCE [LARGE SCALE GENOMIC DNA]</scope>
    <source>
        <strain evidence="5">TB-2018</strain>
        <tissue evidence="5">Muscle</tissue>
    </source>
</reference>
<dbReference type="GO" id="GO:0070531">
    <property type="term" value="C:BRCA1-A complex"/>
    <property type="evidence" value="ECO:0007669"/>
    <property type="project" value="TreeGrafter"/>
</dbReference>
<dbReference type="PANTHER" id="PTHR24171">
    <property type="entry name" value="ANKYRIN REPEAT DOMAIN-CONTAINING PROTEIN 39-RELATED"/>
    <property type="match status" value="1"/>
</dbReference>
<dbReference type="GO" id="GO:0085020">
    <property type="term" value="P:protein K6-linked ubiquitination"/>
    <property type="evidence" value="ECO:0007669"/>
    <property type="project" value="TreeGrafter"/>
</dbReference>
<evidence type="ECO:0000313" key="4">
    <source>
        <dbReference type="EMBL" id="TNM91619.1"/>
    </source>
</evidence>
<proteinExistence type="predicted"/>
<dbReference type="PANTHER" id="PTHR24171:SF8">
    <property type="entry name" value="BRCA1-ASSOCIATED RING DOMAIN PROTEIN 1"/>
    <property type="match status" value="1"/>
</dbReference>
<evidence type="ECO:0000313" key="5">
    <source>
        <dbReference type="EMBL" id="TNM91620.1"/>
    </source>
</evidence>
<gene>
    <name evidence="4" type="ORF">fugu_019999</name>
    <name evidence="5" type="ORF">fugu_020000</name>
</gene>
<name>A0A4Z2BK91_9TELE</name>
<dbReference type="InterPro" id="IPR002110">
    <property type="entry name" value="Ankyrin_rpt"/>
</dbReference>
<keyword evidence="6" id="KW-1185">Reference proteome</keyword>
<dbReference type="SMART" id="SM00248">
    <property type="entry name" value="ANK"/>
    <property type="match status" value="2"/>
</dbReference>
<evidence type="ECO:0000256" key="1">
    <source>
        <dbReference type="ARBA" id="ARBA00022737"/>
    </source>
</evidence>
<keyword evidence="1" id="KW-0677">Repeat</keyword>
<dbReference type="AlphaFoldDB" id="A0A4Z2BK91"/>
<dbReference type="GO" id="GO:0031436">
    <property type="term" value="C:BRCA1-BARD1 complex"/>
    <property type="evidence" value="ECO:0007669"/>
    <property type="project" value="TreeGrafter"/>
</dbReference>
<evidence type="ECO:0000256" key="2">
    <source>
        <dbReference type="ARBA" id="ARBA00023043"/>
    </source>
</evidence>
<comment type="caution">
    <text evidence="5">The sequence shown here is derived from an EMBL/GenBank/DDBJ whole genome shotgun (WGS) entry which is preliminary data.</text>
</comment>
<dbReference type="EMBL" id="SWLE01000015">
    <property type="protein sequence ID" value="TNM91620.1"/>
    <property type="molecule type" value="Genomic_DNA"/>
</dbReference>
<dbReference type="PROSITE" id="PS50297">
    <property type="entry name" value="ANK_REP_REGION"/>
    <property type="match status" value="2"/>
</dbReference>
<sequence>MENTNLMWALNTGDLDEVKSKLVTAEDVNRTLDTGRKPLHIVADFGQKEVMEFLISTGANVNATDKHGLTPLICACLENHVACVKLLLEKGADKDIKAPDGRSALECAEDASIKALLQ</sequence>
<organism evidence="5 6">
    <name type="scientific">Takifugu bimaculatus</name>
    <dbReference type="NCBI Taxonomy" id="433685"/>
    <lineage>
        <taxon>Eukaryota</taxon>
        <taxon>Metazoa</taxon>
        <taxon>Chordata</taxon>
        <taxon>Craniata</taxon>
        <taxon>Vertebrata</taxon>
        <taxon>Euteleostomi</taxon>
        <taxon>Actinopterygii</taxon>
        <taxon>Neopterygii</taxon>
        <taxon>Teleostei</taxon>
        <taxon>Neoteleostei</taxon>
        <taxon>Acanthomorphata</taxon>
        <taxon>Eupercaria</taxon>
        <taxon>Tetraodontiformes</taxon>
        <taxon>Tetradontoidea</taxon>
        <taxon>Tetraodontidae</taxon>
        <taxon>Takifugu</taxon>
    </lineage>
</organism>
<dbReference type="SUPFAM" id="SSF48403">
    <property type="entry name" value="Ankyrin repeat"/>
    <property type="match status" value="1"/>
</dbReference>
<dbReference type="EMBL" id="SWLE01000015">
    <property type="protein sequence ID" value="TNM91619.1"/>
    <property type="molecule type" value="Genomic_DNA"/>
</dbReference>
<evidence type="ECO:0000313" key="6">
    <source>
        <dbReference type="Proteomes" id="UP000516260"/>
    </source>
</evidence>
<dbReference type="Pfam" id="PF12796">
    <property type="entry name" value="Ank_2"/>
    <property type="match status" value="1"/>
</dbReference>
<dbReference type="InterPro" id="IPR036770">
    <property type="entry name" value="Ankyrin_rpt-contain_sf"/>
</dbReference>
<protein>
    <submittedName>
        <fullName evidence="5">Uncharacterized protein</fullName>
    </submittedName>
</protein>
<dbReference type="PROSITE" id="PS50088">
    <property type="entry name" value="ANK_REPEAT"/>
    <property type="match status" value="2"/>
</dbReference>